<comment type="caution">
    <text evidence="3">The sequence shown here is derived from an EMBL/GenBank/DDBJ whole genome shotgun (WGS) entry which is preliminary data.</text>
</comment>
<evidence type="ECO:0000256" key="2">
    <source>
        <dbReference type="SAM" id="SignalP"/>
    </source>
</evidence>
<name>A0A9W8BHH6_9FUNG</name>
<dbReference type="OrthoDB" id="6380398at2759"/>
<dbReference type="AlphaFoldDB" id="A0A9W8BHH6"/>
<feature type="chain" id="PRO_5040737830" description="Peptidase S1 domain-containing protein" evidence="2">
    <location>
        <begin position="20"/>
        <end position="405"/>
    </location>
</feature>
<keyword evidence="2" id="KW-0732">Signal</keyword>
<keyword evidence="1" id="KW-0472">Membrane</keyword>
<feature type="transmembrane region" description="Helical" evidence="1">
    <location>
        <begin position="340"/>
        <end position="363"/>
    </location>
</feature>
<protein>
    <recommendedName>
        <fullName evidence="5">Peptidase S1 domain-containing protein</fullName>
    </recommendedName>
</protein>
<reference evidence="3" key="1">
    <citation type="submission" date="2022-07" db="EMBL/GenBank/DDBJ databases">
        <title>Phylogenomic reconstructions and comparative analyses of Kickxellomycotina fungi.</title>
        <authorList>
            <person name="Reynolds N.K."/>
            <person name="Stajich J.E."/>
            <person name="Barry K."/>
            <person name="Grigoriev I.V."/>
            <person name="Crous P."/>
            <person name="Smith M.E."/>
        </authorList>
    </citation>
    <scope>NUCLEOTIDE SEQUENCE</scope>
    <source>
        <strain evidence="3">IMI 214461</strain>
    </source>
</reference>
<dbReference type="EMBL" id="JANBQF010000101">
    <property type="protein sequence ID" value="KAJ2005439.1"/>
    <property type="molecule type" value="Genomic_DNA"/>
</dbReference>
<gene>
    <name evidence="3" type="ORF">H4R26_001952</name>
</gene>
<keyword evidence="4" id="KW-1185">Reference proteome</keyword>
<evidence type="ECO:0000256" key="1">
    <source>
        <dbReference type="SAM" id="Phobius"/>
    </source>
</evidence>
<organism evidence="3 4">
    <name type="scientific">Coemansia thaxteri</name>
    <dbReference type="NCBI Taxonomy" id="2663907"/>
    <lineage>
        <taxon>Eukaryota</taxon>
        <taxon>Fungi</taxon>
        <taxon>Fungi incertae sedis</taxon>
        <taxon>Zoopagomycota</taxon>
        <taxon>Kickxellomycotina</taxon>
        <taxon>Kickxellomycetes</taxon>
        <taxon>Kickxellales</taxon>
        <taxon>Kickxellaceae</taxon>
        <taxon>Coemansia</taxon>
    </lineage>
</organism>
<accession>A0A9W8BHH6</accession>
<evidence type="ECO:0000313" key="4">
    <source>
        <dbReference type="Proteomes" id="UP001150907"/>
    </source>
</evidence>
<feature type="signal peptide" evidence="2">
    <location>
        <begin position="1"/>
        <end position="19"/>
    </location>
</feature>
<dbReference type="Proteomes" id="UP001150907">
    <property type="component" value="Unassembled WGS sequence"/>
</dbReference>
<keyword evidence="1" id="KW-1133">Transmembrane helix</keyword>
<proteinExistence type="predicted"/>
<evidence type="ECO:0000313" key="3">
    <source>
        <dbReference type="EMBL" id="KAJ2005439.1"/>
    </source>
</evidence>
<keyword evidence="1" id="KW-0812">Transmembrane</keyword>
<sequence length="405" mass="43891">MRLARIVLALSAGLAMTAANQAATAVVPVDMNRLFRRDTAGSTAASDMQGFKGAILVKNGQATSCEIALMTNTYGFVAAACLDFIDTAGKMVNQSTVYEVAISSGGQGSYGSALVTRVTVNPNYDPKTFANNLAVVQYNSGGYSFVNYIASWRPDWSNLYFVRRGLGNAGSSAWNAPVVASYNATSDLADCARANRLFLANQSDLMCNRLSIPATNNASCSVPYGSVYGVNGANIAIAGLYSHSATYGQDGLCGAVGQLYNYYIVLENYVHWAMSVLSVRVPVYHSRIPEYTENMNPNYSMVNPQQPSDISGVQVFGGDLYHLKPADKDVSETVKTVTKLSGVAIAAIVLGVLLLLALLVFLYRRMQKGKLGAMNRVREWWLFGRRTNHDDHRDSRRPPTTLSFL</sequence>
<evidence type="ECO:0008006" key="5">
    <source>
        <dbReference type="Google" id="ProtNLM"/>
    </source>
</evidence>